<keyword evidence="1" id="KW-0472">Membrane</keyword>
<keyword evidence="3" id="KW-1185">Reference proteome</keyword>
<comment type="caution">
    <text evidence="2">The sequence shown here is derived from an EMBL/GenBank/DDBJ whole genome shotgun (WGS) entry which is preliminary data.</text>
</comment>
<organism evidence="2 3">
    <name type="scientific">Flemingia macrophylla</name>
    <dbReference type="NCBI Taxonomy" id="520843"/>
    <lineage>
        <taxon>Eukaryota</taxon>
        <taxon>Viridiplantae</taxon>
        <taxon>Streptophyta</taxon>
        <taxon>Embryophyta</taxon>
        <taxon>Tracheophyta</taxon>
        <taxon>Spermatophyta</taxon>
        <taxon>Magnoliopsida</taxon>
        <taxon>eudicotyledons</taxon>
        <taxon>Gunneridae</taxon>
        <taxon>Pentapetalae</taxon>
        <taxon>rosids</taxon>
        <taxon>fabids</taxon>
        <taxon>Fabales</taxon>
        <taxon>Fabaceae</taxon>
        <taxon>Papilionoideae</taxon>
        <taxon>50 kb inversion clade</taxon>
        <taxon>NPAAA clade</taxon>
        <taxon>indigoferoid/millettioid clade</taxon>
        <taxon>Phaseoleae</taxon>
        <taxon>Flemingia</taxon>
    </lineage>
</organism>
<dbReference type="AlphaFoldDB" id="A0ABD1NBM4"/>
<reference evidence="2 3" key="1">
    <citation type="submission" date="2024-08" db="EMBL/GenBank/DDBJ databases">
        <title>Insights into the chromosomal genome structure of Flemingia macrophylla.</title>
        <authorList>
            <person name="Ding Y."/>
            <person name="Zhao Y."/>
            <person name="Bi W."/>
            <person name="Wu M."/>
            <person name="Zhao G."/>
            <person name="Gong Y."/>
            <person name="Li W."/>
            <person name="Zhang P."/>
        </authorList>
    </citation>
    <scope>NUCLEOTIDE SEQUENCE [LARGE SCALE GENOMIC DNA]</scope>
    <source>
        <strain evidence="2">DYQJB</strain>
        <tissue evidence="2">Leaf</tissue>
    </source>
</reference>
<dbReference type="Proteomes" id="UP001603857">
    <property type="component" value="Unassembled WGS sequence"/>
</dbReference>
<dbReference type="EMBL" id="JBGMDY010000002">
    <property type="protein sequence ID" value="KAL2345508.1"/>
    <property type="molecule type" value="Genomic_DNA"/>
</dbReference>
<keyword evidence="1" id="KW-0812">Transmembrane</keyword>
<gene>
    <name evidence="2" type="ORF">Fmac_006793</name>
</gene>
<evidence type="ECO:0000256" key="1">
    <source>
        <dbReference type="SAM" id="Phobius"/>
    </source>
</evidence>
<proteinExistence type="predicted"/>
<protein>
    <submittedName>
        <fullName evidence="2">Uncharacterized protein</fullName>
    </submittedName>
</protein>
<sequence length="55" mass="6730">MQDSVEDKLLQKVWFCLLFYIIFFFHFNNATFWIEHNLYILLSCIEHNCIDGLKD</sequence>
<accession>A0ABD1NBM4</accession>
<keyword evidence="1" id="KW-1133">Transmembrane helix</keyword>
<feature type="transmembrane region" description="Helical" evidence="1">
    <location>
        <begin position="12"/>
        <end position="34"/>
    </location>
</feature>
<evidence type="ECO:0000313" key="2">
    <source>
        <dbReference type="EMBL" id="KAL2345508.1"/>
    </source>
</evidence>
<evidence type="ECO:0000313" key="3">
    <source>
        <dbReference type="Proteomes" id="UP001603857"/>
    </source>
</evidence>
<name>A0ABD1NBM4_9FABA</name>